<organism evidence="1 3">
    <name type="scientific">Sodalis glossinidius (strain morsitans)</name>
    <dbReference type="NCBI Taxonomy" id="343509"/>
    <lineage>
        <taxon>Bacteria</taxon>
        <taxon>Pseudomonadati</taxon>
        <taxon>Pseudomonadota</taxon>
        <taxon>Gammaproteobacteria</taxon>
        <taxon>Enterobacterales</taxon>
        <taxon>Bruguierivoracaceae</taxon>
        <taxon>Sodalis</taxon>
    </lineage>
</organism>
<dbReference type="KEGG" id="sgl:SG0325"/>
<keyword evidence="3" id="KW-1185">Reference proteome</keyword>
<dbReference type="EMBL" id="AP008232">
    <property type="protein sequence ID" value="BAE73600.1"/>
    <property type="molecule type" value="Genomic_DNA"/>
</dbReference>
<dbReference type="RefSeq" id="WP_011410188.1">
    <property type="nucleotide sequence ID" value="NC_007712.1"/>
</dbReference>
<evidence type="ECO:0000313" key="1">
    <source>
        <dbReference type="EMBL" id="BAE73600.1"/>
    </source>
</evidence>
<dbReference type="EMBL" id="LN854557">
    <property type="protein sequence ID" value="CRL43993.1"/>
    <property type="molecule type" value="Genomic_DNA"/>
</dbReference>
<gene>
    <name evidence="1" type="ordered locus">SG0325</name>
    <name evidence="2" type="ORF">SGGMMB4_00817</name>
</gene>
<protein>
    <submittedName>
        <fullName evidence="1">Uncharacterized protein</fullName>
    </submittedName>
</protein>
<sequence>MELEDTNQIVIDCTIDVVFTARPFLKGVVKATQTLAKVPVAAILERIASVPLFLSKGDSVTLNAVKLKHVVTSSFIKTSDLQNFIFDLSKLTLDAFDPGLTALYNIHRGAYHALKAIERVNPLTLYSHIFSKGREITEVIIQTKNLIGIRQSMIKFSQTYSRGTTLTRYPTLSASASSDIFHMQIDGGDYNFFCE</sequence>
<dbReference type="AlphaFoldDB" id="Q2NW75"/>
<reference evidence="2 4" key="2">
    <citation type="submission" date="2015-05" db="EMBL/GenBank/DDBJ databases">
        <authorList>
            <person name="Goodhead I."/>
        </authorList>
    </citation>
    <scope>NUCLEOTIDE SEQUENCE [LARGE SCALE GENOMIC DNA]</scope>
    <source>
        <strain evidence="2">B4</strain>
        <strain evidence="4">morsitans</strain>
    </source>
</reference>
<name>Q2NW75_SODGM</name>
<dbReference type="Proteomes" id="UP000001932">
    <property type="component" value="Chromosome"/>
</dbReference>
<proteinExistence type="predicted"/>
<reference evidence="1 3" key="1">
    <citation type="journal article" date="2006" name="Genome Res.">
        <title>Massive genome erosion and functional adaptations provide insights into the symbiotic lifestyle of Sodalis glossinidius in the tsetse host.</title>
        <authorList>
            <person name="Toh H."/>
            <person name="Weiss B.L."/>
            <person name="Perkin S.A.H."/>
            <person name="Yamashita A."/>
            <person name="Oshima K."/>
            <person name="Hattori M."/>
            <person name="Aksoy S."/>
        </authorList>
    </citation>
    <scope>NUCLEOTIDE SEQUENCE [LARGE SCALE GENOMIC DNA]</scope>
    <source>
        <strain evidence="1">Morsitans</strain>
        <strain evidence="3">morsitans</strain>
    </source>
</reference>
<dbReference type="Proteomes" id="UP000245838">
    <property type="component" value="Chromosome sggmmb4_Chromosome"/>
</dbReference>
<evidence type="ECO:0000313" key="3">
    <source>
        <dbReference type="Proteomes" id="UP000001932"/>
    </source>
</evidence>
<dbReference type="HOGENOM" id="CLU_1395484_0_0_6"/>
<dbReference type="BioCyc" id="SGLO343509:SGP1_RS03105-MONOMER"/>
<evidence type="ECO:0000313" key="4">
    <source>
        <dbReference type="Proteomes" id="UP000245838"/>
    </source>
</evidence>
<accession>Q2NW75</accession>
<evidence type="ECO:0000313" key="2">
    <source>
        <dbReference type="EMBL" id="CRL43993.1"/>
    </source>
</evidence>